<organism evidence="5 6">
    <name type="scientific">Petrachloros mirabilis ULC683</name>
    <dbReference type="NCBI Taxonomy" id="2781853"/>
    <lineage>
        <taxon>Bacteria</taxon>
        <taxon>Bacillati</taxon>
        <taxon>Cyanobacteriota</taxon>
        <taxon>Cyanophyceae</taxon>
        <taxon>Synechococcales</taxon>
        <taxon>Petrachlorosaceae</taxon>
        <taxon>Petrachloros</taxon>
        <taxon>Petrachloros mirabilis</taxon>
    </lineage>
</organism>
<evidence type="ECO:0000259" key="4">
    <source>
        <dbReference type="PROSITE" id="PS51459"/>
    </source>
</evidence>
<feature type="domain" description="Fido" evidence="4">
    <location>
        <begin position="99"/>
        <end position="244"/>
    </location>
</feature>
<evidence type="ECO:0000313" key="6">
    <source>
        <dbReference type="Proteomes" id="UP000607397"/>
    </source>
</evidence>
<dbReference type="InterPro" id="IPR003812">
    <property type="entry name" value="Fido"/>
</dbReference>
<accession>A0A8K2A8T2</accession>
<feature type="binding site" evidence="1">
    <location>
        <begin position="185"/>
        <end position="191"/>
    </location>
    <ligand>
        <name>ATP</name>
        <dbReference type="ChEBI" id="CHEBI:30616"/>
    </ligand>
</feature>
<feature type="binding site" evidence="1">
    <location>
        <position position="180"/>
    </location>
    <ligand>
        <name>ATP</name>
        <dbReference type="ChEBI" id="CHEBI:30616"/>
    </ligand>
</feature>
<dbReference type="InterPro" id="IPR036597">
    <property type="entry name" value="Fido-like_dom_sf"/>
</dbReference>
<evidence type="ECO:0000256" key="1">
    <source>
        <dbReference type="PIRSR" id="PIRSR038925-1"/>
    </source>
</evidence>
<dbReference type="PROSITE" id="PS51459">
    <property type="entry name" value="FIDO"/>
    <property type="match status" value="1"/>
</dbReference>
<protein>
    <submittedName>
        <fullName evidence="5">Fic family protein</fullName>
    </submittedName>
</protein>
<evidence type="ECO:0000256" key="2">
    <source>
        <dbReference type="PIRSR" id="PIRSR640198-1"/>
    </source>
</evidence>
<dbReference type="Pfam" id="PF02661">
    <property type="entry name" value="Fic"/>
    <property type="match status" value="1"/>
</dbReference>
<dbReference type="PANTHER" id="PTHR13504">
    <property type="entry name" value="FIDO DOMAIN-CONTAINING PROTEIN DDB_G0283145"/>
    <property type="match status" value="1"/>
</dbReference>
<dbReference type="InterPro" id="IPR040198">
    <property type="entry name" value="Fido_containing"/>
</dbReference>
<feature type="binding site" evidence="1">
    <location>
        <position position="48"/>
    </location>
    <ligand>
        <name>ATP</name>
        <dbReference type="ChEBI" id="CHEBI:30616"/>
    </ligand>
</feature>
<dbReference type="PANTHER" id="PTHR13504:SF38">
    <property type="entry name" value="FIDO DOMAIN-CONTAINING PROTEIN"/>
    <property type="match status" value="1"/>
</dbReference>
<name>A0A8K2A8T2_9CYAN</name>
<keyword evidence="6" id="KW-1185">Reference proteome</keyword>
<dbReference type="AlphaFoldDB" id="A0A8K2A8T2"/>
<dbReference type="SUPFAM" id="SSF140931">
    <property type="entry name" value="Fic-like"/>
    <property type="match status" value="1"/>
</dbReference>
<dbReference type="Proteomes" id="UP000607397">
    <property type="component" value="Unassembled WGS sequence"/>
</dbReference>
<comment type="caution">
    <text evidence="5">The sequence shown here is derived from an EMBL/GenBank/DDBJ whole genome shotgun (WGS) entry which is preliminary data.</text>
</comment>
<dbReference type="InterPro" id="IPR026287">
    <property type="entry name" value="SoFic-like"/>
</dbReference>
<dbReference type="Gene3D" id="1.10.3290.10">
    <property type="entry name" value="Fido-like domain"/>
    <property type="match status" value="1"/>
</dbReference>
<dbReference type="Pfam" id="PF13784">
    <property type="entry name" value="Fic_N"/>
    <property type="match status" value="1"/>
</dbReference>
<feature type="active site" evidence="2">
    <location>
        <position position="180"/>
    </location>
</feature>
<evidence type="ECO:0000256" key="3">
    <source>
        <dbReference type="PIRSR" id="PIRSR640198-2"/>
    </source>
</evidence>
<dbReference type="GO" id="GO:0005524">
    <property type="term" value="F:ATP binding"/>
    <property type="evidence" value="ECO:0007669"/>
    <property type="project" value="UniProtKB-KW"/>
</dbReference>
<dbReference type="EMBL" id="WVIC01000050">
    <property type="protein sequence ID" value="NCJ08374.1"/>
    <property type="molecule type" value="Genomic_DNA"/>
</dbReference>
<dbReference type="PIRSF" id="PIRSF038925">
    <property type="entry name" value="AMP-prot_trans"/>
    <property type="match status" value="1"/>
</dbReference>
<evidence type="ECO:0000313" key="5">
    <source>
        <dbReference type="EMBL" id="NCJ08374.1"/>
    </source>
</evidence>
<sequence>MPETLWRQLMEAREALARLDGVGRFMPNYNLLLRPLQRREALRSSSLEGTYATPQQLLLFELDPREPKSPQDPVNAWREVTNYNTALELAIQSLEQRPISLNLIRNMHNTLLSGVRGAQRDPGNFRRAQVHIGSDRRFVPPPAHEVMPSLDQLERFIHQETDIDPLILCFMVHYQFETIHPFWDGNGRVGRLLLSLMIYEKCKLNKPWLYLSAFFDRYKDEYIDGLYRVSTRGDWHNWIAFCLRGTAEQSKDALNRFDQLLNLRSQYMEILADAGGNVRLNRLLDYLFESPAVTAAQVTDICGVQYNTARADITRFIKANILAESDISTRPKIYFAPEILDIAYSD</sequence>
<reference evidence="5" key="1">
    <citation type="submission" date="2019-12" db="EMBL/GenBank/DDBJ databases">
        <title>High-Quality draft genome sequences of three cyanobacteria isolated from the limestone walls of the Old Cathedral of Coimbra.</title>
        <authorList>
            <person name="Tiago I."/>
            <person name="Soares F."/>
            <person name="Portugal A."/>
        </authorList>
    </citation>
    <scope>NUCLEOTIDE SEQUENCE [LARGE SCALE GENOMIC DNA]</scope>
    <source>
        <strain evidence="5">C</strain>
    </source>
</reference>
<feature type="binding site" evidence="1">
    <location>
        <position position="222"/>
    </location>
    <ligand>
        <name>ATP</name>
        <dbReference type="ChEBI" id="CHEBI:30616"/>
    </ligand>
</feature>
<dbReference type="InterPro" id="IPR025758">
    <property type="entry name" value="Fic/DOC_N"/>
</dbReference>
<keyword evidence="1" id="KW-0067">ATP-binding</keyword>
<feature type="binding site" evidence="3">
    <location>
        <begin position="184"/>
        <end position="191"/>
    </location>
    <ligand>
        <name>ATP</name>
        <dbReference type="ChEBI" id="CHEBI:30616"/>
    </ligand>
</feature>
<proteinExistence type="predicted"/>
<gene>
    <name evidence="5" type="ORF">GS597_18045</name>
</gene>
<keyword evidence="1" id="KW-0547">Nucleotide-binding</keyword>